<protein>
    <submittedName>
        <fullName evidence="1">Uncharacterized protein</fullName>
    </submittedName>
</protein>
<comment type="caution">
    <text evidence="1">The sequence shown here is derived from an EMBL/GenBank/DDBJ whole genome shotgun (WGS) entry which is preliminary data.</text>
</comment>
<organism evidence="1 2">
    <name type="scientific">Haemophilus haemolyticus</name>
    <dbReference type="NCBI Taxonomy" id="726"/>
    <lineage>
        <taxon>Bacteria</taxon>
        <taxon>Pseudomonadati</taxon>
        <taxon>Pseudomonadota</taxon>
        <taxon>Gammaproteobacteria</taxon>
        <taxon>Pasteurellales</taxon>
        <taxon>Pasteurellaceae</taxon>
        <taxon>Haemophilus</taxon>
    </lineage>
</organism>
<accession>A0AAQ1YKR9</accession>
<dbReference type="Proteomes" id="UP000294998">
    <property type="component" value="Unassembled WGS sequence"/>
</dbReference>
<sequence length="54" mass="6592">MKNTAKCGVFLCLFYLFSFRKEDFYDENPLQINLRNLWEVYRTFVLNEKMPTGF</sequence>
<dbReference type="EMBL" id="RWKG01000037">
    <property type="protein sequence ID" value="TDN41065.1"/>
    <property type="molecule type" value="Genomic_DNA"/>
</dbReference>
<dbReference type="AlphaFoldDB" id="A0AAQ1YKR9"/>
<name>A0AAQ1YKR9_HAEHA</name>
<gene>
    <name evidence="1" type="ORF">EGH31_1453</name>
</gene>
<evidence type="ECO:0000313" key="1">
    <source>
        <dbReference type="EMBL" id="TDN41065.1"/>
    </source>
</evidence>
<proteinExistence type="predicted"/>
<evidence type="ECO:0000313" key="2">
    <source>
        <dbReference type="Proteomes" id="UP000294998"/>
    </source>
</evidence>
<reference evidence="1 2" key="1">
    <citation type="submission" date="2018-12" db="EMBL/GenBank/DDBJ databases">
        <authorList>
            <person name="Fluit A.C."/>
        </authorList>
    </citation>
    <scope>NUCLEOTIDE SEQUENCE [LARGE SCALE GENOMIC DNA]</scope>
    <source>
        <strain evidence="1 2">16-549009</strain>
    </source>
</reference>